<feature type="region of interest" description="Disordered" evidence="7">
    <location>
        <begin position="1"/>
        <end position="24"/>
    </location>
</feature>
<accession>A0A5J4YUH1</accession>
<dbReference type="OrthoDB" id="448446at2759"/>
<feature type="compositionally biased region" description="Basic and acidic residues" evidence="7">
    <location>
        <begin position="84"/>
        <end position="95"/>
    </location>
</feature>
<comment type="similarity">
    <text evidence="2 6">Belongs to the RRP36 family.</text>
</comment>
<dbReference type="GO" id="GO:0005730">
    <property type="term" value="C:nucleolus"/>
    <property type="evidence" value="ECO:0007669"/>
    <property type="project" value="UniProtKB-SubCell"/>
</dbReference>
<comment type="subcellular location">
    <subcellularLocation>
        <location evidence="1 6">Nucleus</location>
        <location evidence="1 6">Nucleolus</location>
    </subcellularLocation>
</comment>
<feature type="region of interest" description="Disordered" evidence="7">
    <location>
        <begin position="253"/>
        <end position="276"/>
    </location>
</feature>
<comment type="caution">
    <text evidence="8">The sequence shown here is derived from an EMBL/GenBank/DDBJ whole genome shotgun (WGS) entry which is preliminary data.</text>
</comment>
<dbReference type="GO" id="GO:0000462">
    <property type="term" value="P:maturation of SSU-rRNA from tricistronic rRNA transcript (SSU-rRNA, 5.8S rRNA, LSU-rRNA)"/>
    <property type="evidence" value="ECO:0007669"/>
    <property type="project" value="TreeGrafter"/>
</dbReference>
<evidence type="ECO:0000256" key="6">
    <source>
        <dbReference type="RuleBase" id="RU368027"/>
    </source>
</evidence>
<comment type="subunit">
    <text evidence="6">Associates with 90S and pre-40S pre-ribosomal particles.</text>
</comment>
<gene>
    <name evidence="8" type="ORF">FVE85_3390</name>
</gene>
<comment type="function">
    <text evidence="6">Component of the 90S pre-ribosome involved in the maturation of rRNAs. Required for early cleavages of the pre-RNAs in the 40S ribosomal subunit maturation pathway.</text>
</comment>
<keyword evidence="3 6" id="KW-0690">Ribosome biogenesis</keyword>
<dbReference type="GO" id="GO:0030686">
    <property type="term" value="C:90S preribosome"/>
    <property type="evidence" value="ECO:0007669"/>
    <property type="project" value="TreeGrafter"/>
</dbReference>
<sequence>MQVDGTTKGTAEERSEVTEMNVPVEQVPSLGELVAARRARNEEAAWKSEKVGSRSHAERLRAPLGDTVSVSGDDEAAPARGRKGAGDAEAKEAKPKSSRAPVELSARARTQYLGRDAKNEIQLKVPARAVAKRVDPRFVEYTGRLSSAHIRNAYGFVEQIREQEIETLQTELRRTRNPQSKDTLKQQLDALLQAEARRKARMRDEQVEHELREKEKLLVMQGKTPYFAKKGVVKELQLKAKFDELKKTGKLKKFVNKKRKARESKEKKLLPRPSQT</sequence>
<keyword evidence="6" id="KW-0687">Ribonucleoprotein</keyword>
<dbReference type="EMBL" id="VRMN01000004">
    <property type="protein sequence ID" value="KAA8495149.1"/>
    <property type="molecule type" value="Genomic_DNA"/>
</dbReference>
<dbReference type="PANTHER" id="PTHR21738:SF0">
    <property type="entry name" value="RIBOSOMAL RNA PROCESSING PROTEIN 36 HOMOLOG"/>
    <property type="match status" value="1"/>
</dbReference>
<evidence type="ECO:0000256" key="7">
    <source>
        <dbReference type="SAM" id="MobiDB-lite"/>
    </source>
</evidence>
<keyword evidence="4 6" id="KW-0698">rRNA processing</keyword>
<dbReference type="Proteomes" id="UP000324585">
    <property type="component" value="Unassembled WGS sequence"/>
</dbReference>
<feature type="compositionally biased region" description="Basic and acidic residues" evidence="7">
    <location>
        <begin position="41"/>
        <end position="61"/>
    </location>
</feature>
<evidence type="ECO:0000313" key="8">
    <source>
        <dbReference type="EMBL" id="KAA8495149.1"/>
    </source>
</evidence>
<dbReference type="Pfam" id="PF06102">
    <property type="entry name" value="RRP36"/>
    <property type="match status" value="1"/>
</dbReference>
<protein>
    <recommendedName>
        <fullName evidence="6">rRNA biogenesis protein RRP36</fullName>
    </recommendedName>
</protein>
<evidence type="ECO:0000313" key="9">
    <source>
        <dbReference type="Proteomes" id="UP000324585"/>
    </source>
</evidence>
<dbReference type="OMA" id="QHEIGSE"/>
<dbReference type="InterPro" id="IPR009292">
    <property type="entry name" value="RRP36"/>
</dbReference>
<evidence type="ECO:0000256" key="4">
    <source>
        <dbReference type="ARBA" id="ARBA00022552"/>
    </source>
</evidence>
<evidence type="ECO:0000256" key="1">
    <source>
        <dbReference type="ARBA" id="ARBA00004604"/>
    </source>
</evidence>
<reference evidence="9" key="1">
    <citation type="journal article" date="2019" name="Nat. Commun.">
        <title>Expansion of phycobilisome linker gene families in mesophilic red algae.</title>
        <authorList>
            <person name="Lee J."/>
            <person name="Kim D."/>
            <person name="Bhattacharya D."/>
            <person name="Yoon H.S."/>
        </authorList>
    </citation>
    <scope>NUCLEOTIDE SEQUENCE [LARGE SCALE GENOMIC DNA]</scope>
    <source>
        <strain evidence="9">CCMP 1328</strain>
    </source>
</reference>
<keyword evidence="5 6" id="KW-0539">Nucleus</keyword>
<organism evidence="8 9">
    <name type="scientific">Porphyridium purpureum</name>
    <name type="common">Red alga</name>
    <name type="synonym">Porphyridium cruentum</name>
    <dbReference type="NCBI Taxonomy" id="35688"/>
    <lineage>
        <taxon>Eukaryota</taxon>
        <taxon>Rhodophyta</taxon>
        <taxon>Bangiophyceae</taxon>
        <taxon>Porphyridiales</taxon>
        <taxon>Porphyridiaceae</taxon>
        <taxon>Porphyridium</taxon>
    </lineage>
</organism>
<evidence type="ECO:0000256" key="5">
    <source>
        <dbReference type="ARBA" id="ARBA00023242"/>
    </source>
</evidence>
<proteinExistence type="inferred from homology"/>
<dbReference type="AlphaFoldDB" id="A0A5J4YUH1"/>
<feature type="compositionally biased region" description="Basic residues" evidence="7">
    <location>
        <begin position="253"/>
        <end position="262"/>
    </location>
</feature>
<keyword evidence="9" id="KW-1185">Reference proteome</keyword>
<dbReference type="PANTHER" id="PTHR21738">
    <property type="entry name" value="RIBOSOMAL RNA PROCESSING PROTEIN 36 HOMOLOG"/>
    <property type="match status" value="1"/>
</dbReference>
<name>A0A5J4YUH1_PORPP</name>
<evidence type="ECO:0000256" key="2">
    <source>
        <dbReference type="ARBA" id="ARBA00009418"/>
    </source>
</evidence>
<feature type="region of interest" description="Disordered" evidence="7">
    <location>
        <begin position="41"/>
        <end position="106"/>
    </location>
</feature>
<evidence type="ECO:0000256" key="3">
    <source>
        <dbReference type="ARBA" id="ARBA00022517"/>
    </source>
</evidence>